<dbReference type="AlphaFoldDB" id="A0A1M6SEK8"/>
<name>A0A1M6SEK8_PARC5</name>
<evidence type="ECO:0000313" key="2">
    <source>
        <dbReference type="Proteomes" id="UP000184465"/>
    </source>
</evidence>
<protein>
    <submittedName>
        <fullName evidence="1">Uncharacterized protein</fullName>
    </submittedName>
</protein>
<proteinExistence type="predicted"/>
<dbReference type="RefSeq" id="WP_165613117.1">
    <property type="nucleotide sequence ID" value="NZ_FRAG01000060.1"/>
</dbReference>
<dbReference type="EMBL" id="FRAG01000060">
    <property type="protein sequence ID" value="SHK43140.1"/>
    <property type="molecule type" value="Genomic_DNA"/>
</dbReference>
<keyword evidence="2" id="KW-1185">Reference proteome</keyword>
<organism evidence="1 2">
    <name type="scientific">Paramaledivibacter caminithermalis (strain DSM 15212 / CIP 107654 / DViRD3)</name>
    <name type="common">Clostridium caminithermale</name>
    <dbReference type="NCBI Taxonomy" id="1121301"/>
    <lineage>
        <taxon>Bacteria</taxon>
        <taxon>Bacillati</taxon>
        <taxon>Bacillota</taxon>
        <taxon>Clostridia</taxon>
        <taxon>Peptostreptococcales</taxon>
        <taxon>Caminicellaceae</taxon>
        <taxon>Paramaledivibacter</taxon>
    </lineage>
</organism>
<dbReference type="Proteomes" id="UP000184465">
    <property type="component" value="Unassembled WGS sequence"/>
</dbReference>
<sequence>MKILHGHLSLVLKDFVFLRRFFLVGSSDILLEFDFCKTIVIIKKGDNYGGI</sequence>
<reference evidence="1 2" key="1">
    <citation type="submission" date="2016-11" db="EMBL/GenBank/DDBJ databases">
        <authorList>
            <person name="Jaros S."/>
            <person name="Januszkiewicz K."/>
            <person name="Wedrychowicz H."/>
        </authorList>
    </citation>
    <scope>NUCLEOTIDE SEQUENCE [LARGE SCALE GENOMIC DNA]</scope>
    <source>
        <strain evidence="1 2">DSM 15212</strain>
    </source>
</reference>
<accession>A0A1M6SEK8</accession>
<evidence type="ECO:0000313" key="1">
    <source>
        <dbReference type="EMBL" id="SHK43140.1"/>
    </source>
</evidence>
<gene>
    <name evidence="1" type="ORF">SAMN02745912_03287</name>
</gene>
<dbReference type="STRING" id="1121301.SAMN02745912_03287"/>